<dbReference type="Proteomes" id="UP000481153">
    <property type="component" value="Unassembled WGS sequence"/>
</dbReference>
<evidence type="ECO:0000256" key="1">
    <source>
        <dbReference type="ARBA" id="ARBA00006612"/>
    </source>
</evidence>
<dbReference type="AlphaFoldDB" id="A0A6G0X4I1"/>
<dbReference type="SUPFAM" id="SSF47113">
    <property type="entry name" value="Histone-fold"/>
    <property type="match status" value="1"/>
</dbReference>
<dbReference type="InterPro" id="IPR009072">
    <property type="entry name" value="Histone-fold"/>
</dbReference>
<dbReference type="GO" id="GO:0000712">
    <property type="term" value="P:resolution of meiotic recombination intermediates"/>
    <property type="evidence" value="ECO:0007669"/>
    <property type="project" value="TreeGrafter"/>
</dbReference>
<dbReference type="GO" id="GO:0031297">
    <property type="term" value="P:replication fork processing"/>
    <property type="evidence" value="ECO:0007669"/>
    <property type="project" value="TreeGrafter"/>
</dbReference>
<proteinExistence type="inferred from homology"/>
<dbReference type="Pfam" id="PF15630">
    <property type="entry name" value="CENP-S"/>
    <property type="match status" value="1"/>
</dbReference>
<dbReference type="InterPro" id="IPR029003">
    <property type="entry name" value="CENP-S/Mhf1"/>
</dbReference>
<protein>
    <recommendedName>
        <fullName evidence="7">Centromere protein S</fullName>
    </recommendedName>
</protein>
<organism evidence="5 6">
    <name type="scientific">Aphanomyces euteiches</name>
    <dbReference type="NCBI Taxonomy" id="100861"/>
    <lineage>
        <taxon>Eukaryota</taxon>
        <taxon>Sar</taxon>
        <taxon>Stramenopiles</taxon>
        <taxon>Oomycota</taxon>
        <taxon>Saprolegniomycetes</taxon>
        <taxon>Saprolegniales</taxon>
        <taxon>Verrucalvaceae</taxon>
        <taxon>Aphanomyces</taxon>
    </lineage>
</organism>
<evidence type="ECO:0000256" key="2">
    <source>
        <dbReference type="ARBA" id="ARBA00022763"/>
    </source>
</evidence>
<dbReference type="GO" id="GO:0003682">
    <property type="term" value="F:chromatin binding"/>
    <property type="evidence" value="ECO:0007669"/>
    <property type="project" value="TreeGrafter"/>
</dbReference>
<dbReference type="Gene3D" id="1.10.20.10">
    <property type="entry name" value="Histone, subunit A"/>
    <property type="match status" value="1"/>
</dbReference>
<keyword evidence="2" id="KW-0227">DNA damage</keyword>
<sequence length="113" mass="13106">MEERRAMLFAVSAICEAEATKDCVNAEYDPNRRLRPTLTSEAVQILTEVAMKQLELVAYDVQHFAHHAGRRTISPEDILLCARRQMNLMSQLQTYQRNTFLAQPKKRKRQVTD</sequence>
<name>A0A6G0X4I1_9STRA</name>
<dbReference type="CDD" id="cd22919">
    <property type="entry name" value="HFD_CENP-S"/>
    <property type="match status" value="1"/>
</dbReference>
<accession>A0A6G0X4I1</accession>
<dbReference type="GO" id="GO:0003677">
    <property type="term" value="F:DNA binding"/>
    <property type="evidence" value="ECO:0007669"/>
    <property type="project" value="UniProtKB-KW"/>
</dbReference>
<evidence type="ECO:0000313" key="5">
    <source>
        <dbReference type="EMBL" id="KAF0734697.1"/>
    </source>
</evidence>
<keyword evidence="4" id="KW-0234">DNA repair</keyword>
<comment type="caution">
    <text evidence="5">The sequence shown here is derived from an EMBL/GenBank/DDBJ whole genome shotgun (WGS) entry which is preliminary data.</text>
</comment>
<dbReference type="PANTHER" id="PTHR22980:SF0">
    <property type="entry name" value="CENTROMERE PROTEIN S"/>
    <property type="match status" value="1"/>
</dbReference>
<dbReference type="EMBL" id="VJMJ01000107">
    <property type="protein sequence ID" value="KAF0734697.1"/>
    <property type="molecule type" value="Genomic_DNA"/>
</dbReference>
<evidence type="ECO:0008006" key="7">
    <source>
        <dbReference type="Google" id="ProtNLM"/>
    </source>
</evidence>
<dbReference type="GO" id="GO:0071821">
    <property type="term" value="C:FANCM-MHF complex"/>
    <property type="evidence" value="ECO:0007669"/>
    <property type="project" value="InterPro"/>
</dbReference>
<evidence type="ECO:0000313" key="6">
    <source>
        <dbReference type="Proteomes" id="UP000481153"/>
    </source>
</evidence>
<keyword evidence="6" id="KW-1185">Reference proteome</keyword>
<dbReference type="GO" id="GO:0006281">
    <property type="term" value="P:DNA repair"/>
    <property type="evidence" value="ECO:0007669"/>
    <property type="project" value="UniProtKB-KW"/>
</dbReference>
<dbReference type="GO" id="GO:0046982">
    <property type="term" value="F:protein heterodimerization activity"/>
    <property type="evidence" value="ECO:0007669"/>
    <property type="project" value="InterPro"/>
</dbReference>
<reference evidence="5 6" key="1">
    <citation type="submission" date="2019-07" db="EMBL/GenBank/DDBJ databases">
        <title>Genomics analysis of Aphanomyces spp. identifies a new class of oomycete effector associated with host adaptation.</title>
        <authorList>
            <person name="Gaulin E."/>
        </authorList>
    </citation>
    <scope>NUCLEOTIDE SEQUENCE [LARGE SCALE GENOMIC DNA]</scope>
    <source>
        <strain evidence="5 6">ATCC 201684</strain>
    </source>
</reference>
<evidence type="ECO:0000256" key="4">
    <source>
        <dbReference type="ARBA" id="ARBA00023204"/>
    </source>
</evidence>
<keyword evidence="3" id="KW-0238">DNA-binding</keyword>
<gene>
    <name evidence="5" type="ORF">Ae201684_008655</name>
</gene>
<evidence type="ECO:0000256" key="3">
    <source>
        <dbReference type="ARBA" id="ARBA00023125"/>
    </source>
</evidence>
<dbReference type="PANTHER" id="PTHR22980">
    <property type="entry name" value="CORTISTATIN"/>
    <property type="match status" value="1"/>
</dbReference>
<comment type="similarity">
    <text evidence="1">Belongs to the TAF9 family. CENP-S/MHF1 subfamily.</text>
</comment>